<reference evidence="2" key="2">
    <citation type="submission" date="2021-04" db="EMBL/GenBank/DDBJ databases">
        <authorList>
            <person name="Gilroy R."/>
        </authorList>
    </citation>
    <scope>NUCLEOTIDE SEQUENCE</scope>
    <source>
        <strain evidence="2">4376</strain>
    </source>
</reference>
<keyword evidence="1" id="KW-1133">Transmembrane helix</keyword>
<feature type="transmembrane region" description="Helical" evidence="1">
    <location>
        <begin position="198"/>
        <end position="220"/>
    </location>
</feature>
<keyword evidence="1" id="KW-0472">Membrane</keyword>
<dbReference type="PANTHER" id="PTHR41983:SF2">
    <property type="entry name" value="SHORT-CHAIN FATTY ACID TRANSPORTER-RELATED"/>
    <property type="match status" value="1"/>
</dbReference>
<reference evidence="2" key="1">
    <citation type="journal article" date="2021" name="PeerJ">
        <title>Extensive microbial diversity within the chicken gut microbiome revealed by metagenomics and culture.</title>
        <authorList>
            <person name="Gilroy R."/>
            <person name="Ravi A."/>
            <person name="Getino M."/>
            <person name="Pursley I."/>
            <person name="Horton D.L."/>
            <person name="Alikhan N.F."/>
            <person name="Baker D."/>
            <person name="Gharbi K."/>
            <person name="Hall N."/>
            <person name="Watson M."/>
            <person name="Adriaenssens E.M."/>
            <person name="Foster-Nyarko E."/>
            <person name="Jarju S."/>
            <person name="Secka A."/>
            <person name="Antonio M."/>
            <person name="Oren A."/>
            <person name="Chaudhuri R.R."/>
            <person name="La Ragione R."/>
            <person name="Hildebrand F."/>
            <person name="Pallen M.J."/>
        </authorList>
    </citation>
    <scope>NUCLEOTIDE SEQUENCE</scope>
    <source>
        <strain evidence="2">4376</strain>
    </source>
</reference>
<accession>A0A9D1RYI9</accession>
<dbReference type="AlphaFoldDB" id="A0A9D1RYI9"/>
<gene>
    <name evidence="2" type="ORF">H9867_03985</name>
</gene>
<feature type="transmembrane region" description="Helical" evidence="1">
    <location>
        <begin position="312"/>
        <end position="335"/>
    </location>
</feature>
<feature type="transmembrane region" description="Helical" evidence="1">
    <location>
        <begin position="166"/>
        <end position="186"/>
    </location>
</feature>
<comment type="caution">
    <text evidence="2">The sequence shown here is derived from an EMBL/GenBank/DDBJ whole genome shotgun (WGS) entry which is preliminary data.</text>
</comment>
<protein>
    <submittedName>
        <fullName evidence="2">TIGR00366 family protein</fullName>
    </submittedName>
</protein>
<feature type="transmembrane region" description="Helical" evidence="1">
    <location>
        <begin position="232"/>
        <end position="248"/>
    </location>
</feature>
<dbReference type="EMBL" id="DXFZ01000047">
    <property type="protein sequence ID" value="HIW95633.1"/>
    <property type="molecule type" value="Genomic_DNA"/>
</dbReference>
<name>A0A9D1RYI9_9CORY</name>
<dbReference type="GO" id="GO:0005886">
    <property type="term" value="C:plasma membrane"/>
    <property type="evidence" value="ECO:0007669"/>
    <property type="project" value="TreeGrafter"/>
</dbReference>
<feature type="transmembrane region" description="Helical" evidence="1">
    <location>
        <begin position="136"/>
        <end position="154"/>
    </location>
</feature>
<evidence type="ECO:0000313" key="2">
    <source>
        <dbReference type="EMBL" id="HIW95633.1"/>
    </source>
</evidence>
<dbReference type="InterPro" id="IPR006160">
    <property type="entry name" value="SCFA_transpt_AtoE"/>
</dbReference>
<evidence type="ECO:0000256" key="1">
    <source>
        <dbReference type="SAM" id="Phobius"/>
    </source>
</evidence>
<organism evidence="2 3">
    <name type="scientific">Candidatus Corynebacterium gallistercoris</name>
    <dbReference type="NCBI Taxonomy" id="2838530"/>
    <lineage>
        <taxon>Bacteria</taxon>
        <taxon>Bacillati</taxon>
        <taxon>Actinomycetota</taxon>
        <taxon>Actinomycetes</taxon>
        <taxon>Mycobacteriales</taxon>
        <taxon>Corynebacteriaceae</taxon>
        <taxon>Corynebacterium</taxon>
    </lineage>
</organism>
<dbReference type="Proteomes" id="UP000824189">
    <property type="component" value="Unassembled WGS sequence"/>
</dbReference>
<evidence type="ECO:0000313" key="3">
    <source>
        <dbReference type="Proteomes" id="UP000824189"/>
    </source>
</evidence>
<keyword evidence="1" id="KW-0812">Transmembrane</keyword>
<proteinExistence type="predicted"/>
<sequence>MGIIVGGLLARLVAVQFAYRGEPISFPMLIASAYSGFIVWHMGYSGSAPLIAATPASFVSESLGETIPLTSTIFSWWNLLAIVLTMVVVALTLYVIAPRSVPEKHIVDESIIAETLGKPEEFPSRTAADKVDNSRWLTTGFGLIVVTYLVTHFASGGSTTLDIVNWIFLALILLMVSNVNELLSLVHKAASNVGDILLQFPLYAGIMGIMTASGLVTVISNWMLSVSTPETLGLWSFFSAGAVNFFVPSGGGQIAVQGPILLEAGAQLGVDPSILIMALAYGDQWTNMIQPFWALPLLALAGLRVRDILGYTTAVFITSGITLGGAILTIGFLFAS</sequence>
<feature type="transmembrane region" description="Helical" evidence="1">
    <location>
        <begin position="76"/>
        <end position="96"/>
    </location>
</feature>
<dbReference type="PANTHER" id="PTHR41983">
    <property type="entry name" value="SHORT-CHAIN FATTY ACID TRANSPORTER-RELATED"/>
    <property type="match status" value="1"/>
</dbReference>
<dbReference type="Pfam" id="PF02667">
    <property type="entry name" value="SCFA_trans"/>
    <property type="match status" value="1"/>
</dbReference>